<dbReference type="EMBL" id="JAKZEL010000010">
    <property type="protein sequence ID" value="KAI4539997.1"/>
    <property type="molecule type" value="Genomic_DNA"/>
</dbReference>
<organism evidence="1 2">
    <name type="scientific">Ovis ammon polii</name>
    <dbReference type="NCBI Taxonomy" id="230172"/>
    <lineage>
        <taxon>Eukaryota</taxon>
        <taxon>Metazoa</taxon>
        <taxon>Chordata</taxon>
        <taxon>Craniata</taxon>
        <taxon>Vertebrata</taxon>
        <taxon>Euteleostomi</taxon>
        <taxon>Mammalia</taxon>
        <taxon>Eutheria</taxon>
        <taxon>Laurasiatheria</taxon>
        <taxon>Artiodactyla</taxon>
        <taxon>Ruminantia</taxon>
        <taxon>Pecora</taxon>
        <taxon>Bovidae</taxon>
        <taxon>Caprinae</taxon>
        <taxon>Ovis</taxon>
    </lineage>
</organism>
<evidence type="ECO:0000313" key="1">
    <source>
        <dbReference type="EMBL" id="KAI4539997.1"/>
    </source>
</evidence>
<sequence length="69" mass="6746">MGTLGSVGGVTPWAGAANLRGPAAAANEPIVKYLALAHQSHGSLLCAKHQAELSHSQHGGGGAGACPPH</sequence>
<keyword evidence="2" id="KW-1185">Reference proteome</keyword>
<reference evidence="1" key="1">
    <citation type="submission" date="2022-03" db="EMBL/GenBank/DDBJ databases">
        <title>Genomic analyses of argali, domestic sheep and their hybrids provide insights into chromosomal evolution, heterosis and genetic basis of agronomic traits.</title>
        <authorList>
            <person name="Li M."/>
        </authorList>
    </citation>
    <scope>NUCLEOTIDE SEQUENCE</scope>
    <source>
        <strain evidence="1">CAU-MHL-2022a</strain>
        <tissue evidence="1">Skin</tissue>
    </source>
</reference>
<dbReference type="AlphaFoldDB" id="A0AAD4YAC7"/>
<evidence type="ECO:0000313" key="2">
    <source>
        <dbReference type="Proteomes" id="UP001214576"/>
    </source>
</evidence>
<gene>
    <name evidence="1" type="ORF">MG293_010392</name>
</gene>
<protein>
    <submittedName>
        <fullName evidence="1">Uncharacterized protein</fullName>
    </submittedName>
</protein>
<dbReference type="Proteomes" id="UP001214576">
    <property type="component" value="Unassembled WGS sequence"/>
</dbReference>
<accession>A0AAD4YAC7</accession>
<proteinExistence type="predicted"/>
<comment type="caution">
    <text evidence="1">The sequence shown here is derived from an EMBL/GenBank/DDBJ whole genome shotgun (WGS) entry which is preliminary data.</text>
</comment>
<name>A0AAD4YAC7_OVIAM</name>